<dbReference type="GO" id="GO:0016740">
    <property type="term" value="F:transferase activity"/>
    <property type="evidence" value="ECO:0007669"/>
    <property type="project" value="UniProtKB-KW"/>
</dbReference>
<dbReference type="RefSeq" id="WP_110200838.1">
    <property type="nucleotide sequence ID" value="NZ_QICH01000002.1"/>
</dbReference>
<protein>
    <submittedName>
        <fullName evidence="1">N-acetyl sugar amidotransferase</fullName>
    </submittedName>
</protein>
<reference evidence="1 2" key="1">
    <citation type="submission" date="2018-05" db="EMBL/GenBank/DDBJ databases">
        <title>Kangiella spongicola genome sequence.</title>
        <authorList>
            <person name="Maclea K.S."/>
            <person name="Goen A.E."/>
            <person name="Kelley C."/>
            <person name="Underriner A."/>
            <person name="Silverwood T."/>
            <person name="Trachtenberg A.M."/>
        </authorList>
    </citation>
    <scope>NUCLEOTIDE SEQUENCE [LARGE SCALE GENOMIC DNA]</scope>
    <source>
        <strain evidence="1 2">ATCC BAA-2076</strain>
    </source>
</reference>
<dbReference type="Gene3D" id="3.40.50.620">
    <property type="entry name" value="HUPs"/>
    <property type="match status" value="1"/>
</dbReference>
<evidence type="ECO:0000313" key="2">
    <source>
        <dbReference type="Proteomes" id="UP000247689"/>
    </source>
</evidence>
<proteinExistence type="predicted"/>
<keyword evidence="1" id="KW-0808">Transferase</keyword>
<dbReference type="NCBIfam" id="TIGR03573">
    <property type="entry name" value="WbuX"/>
    <property type="match status" value="1"/>
</dbReference>
<organism evidence="1 2">
    <name type="scientific">Kangiella spongicola</name>
    <dbReference type="NCBI Taxonomy" id="796379"/>
    <lineage>
        <taxon>Bacteria</taxon>
        <taxon>Pseudomonadati</taxon>
        <taxon>Pseudomonadota</taxon>
        <taxon>Gammaproteobacteria</taxon>
        <taxon>Kangiellales</taxon>
        <taxon>Kangiellaceae</taxon>
        <taxon>Kangiella</taxon>
    </lineage>
</organism>
<dbReference type="AlphaFoldDB" id="A0A318D569"/>
<dbReference type="OrthoDB" id="9765475at2"/>
<dbReference type="SUPFAM" id="SSF52402">
    <property type="entry name" value="Adenine nucleotide alpha hydrolases-like"/>
    <property type="match status" value="1"/>
</dbReference>
<keyword evidence="2" id="KW-1185">Reference proteome</keyword>
<accession>A0A318D569</accession>
<gene>
    <name evidence="1" type="ORF">DL796_06165</name>
</gene>
<name>A0A318D569_9GAMM</name>
<evidence type="ECO:0000313" key="1">
    <source>
        <dbReference type="EMBL" id="PXF63035.1"/>
    </source>
</evidence>
<dbReference type="Proteomes" id="UP000247689">
    <property type="component" value="Unassembled WGS sequence"/>
</dbReference>
<sequence length="376" mass="43579">MNNANLKQCTYCVMDSSDPDIIFDEDGVCNHCENHRRVLADMPSGQDKKRKLEQLVTTIQKSAKNKEYDCIIGVSGGVDSTYLAYKIKELGLRPLAVHLDNGWNSELAVSNIEKTLDKLDIDLFTYVIDWKEFKDIQLSFLKASVPDAEVPTDHAISAILYRLAAKYNIEYILNGSNFTTEGILPKSWTYGVKDFKYIRGIQKKFGTEKITSFPHYGLIKLAYYRLIKNIKLVRILDLIDYDRDEAMDVLQNNLDWVYYGGKHYESVYTRFFQSYILPKKFGIDKRKAHYSTLINTGNLTREEAINELSKPLYDENIVHDKEFVAKKFDISLEELEDILSLPTKTYADYDNSEQLHSKFLKVTRENSLFKFMRPHS</sequence>
<dbReference type="EMBL" id="QICH01000002">
    <property type="protein sequence ID" value="PXF63035.1"/>
    <property type="molecule type" value="Genomic_DNA"/>
</dbReference>
<dbReference type="InterPro" id="IPR020022">
    <property type="entry name" value="N-acetyl_sugar_amidoTrfase"/>
</dbReference>
<dbReference type="InterPro" id="IPR014729">
    <property type="entry name" value="Rossmann-like_a/b/a_fold"/>
</dbReference>
<comment type="caution">
    <text evidence="1">The sequence shown here is derived from an EMBL/GenBank/DDBJ whole genome shotgun (WGS) entry which is preliminary data.</text>
</comment>